<dbReference type="EMBL" id="AP021861">
    <property type="protein sequence ID" value="BBO34462.1"/>
    <property type="molecule type" value="Genomic_DNA"/>
</dbReference>
<reference evidence="3" key="1">
    <citation type="submission" date="2019-10" db="EMBL/GenBank/DDBJ databases">
        <title>Lacipirellula parvula gen. nov., sp. nov., representing a lineage of planctomycetes widespread in freshwater anoxic habitats, and description of the family Lacipirellulaceae.</title>
        <authorList>
            <person name="Dedysh S.N."/>
            <person name="Kulichevskaya I.S."/>
            <person name="Beletsky A.V."/>
            <person name="Rakitin A.L."/>
            <person name="Mardanov A.V."/>
            <person name="Ivanova A.A."/>
            <person name="Saltykova V.X."/>
            <person name="Rijpstra W.I.C."/>
            <person name="Sinninghe Damste J.S."/>
            <person name="Ravin N.V."/>
        </authorList>
    </citation>
    <scope>NUCLEOTIDE SEQUENCE [LARGE SCALE GENOMIC DNA]</scope>
    <source>
        <strain evidence="3">PX69</strain>
    </source>
</reference>
<keyword evidence="3" id="KW-1185">Reference proteome</keyword>
<sequence>MTTEIKQVLGFDASQCFAELTKLDGALVTFQNRLGSTASTLSVFNKSAGKTISAFIQLGKHGNAAASALAAVSANQNNPAANLNAASSAAAQLAVSLQQAGVTGQSASVKIGNAMVRLGKQSNTTAAQVAASSQRMTTSIALLSRVVYTQAIVRALSTLRNSFKATANEAADFSASISLIRTIDDSKQSTDALSKSVLDLSNQFNVPLLETSAALYQTISNQIGNAAESTQFLSQALEFAKATNSDAKSSVDLLSGALKSFNLNASDTDRIASLMFKTIDLGRIEANELSNAFGRLGTISKETGLRLEEVLGGLSAISVRGSGTSESITQLRAIVSALLKPSEAMAKALADMGFESGEAALKSLGFVGVLEKLRQSTGGSASAMVALFPNVRGLAGAASLTSDNLASLSANIREMDAAGRDFAHNKFLEATANDGERVRKEFNEIKNVFVTEVGGALIVATKRFLETTNATQHLTAAINASVPAVDNIVAVIGLLISQLAAAKLGAAGLSKALGALALVPIAQGAGELLGDKLSKTIDANRNQGLRALEESNAKEVQSYRDAQQQKVEAANLANQKILANTRQVADAMNRAFSADQIANALNSSSGVSALESVVGGREIDTMGKLAAATESVVNKIGELNQAIANAATASQQLNTISTEVDTALASVRGTGNGTTGEFADGLRAQLATLKADLSALAQSSNITEQELSAVIAKRNEFGEAALNGENPIVGKLGFAQDIIQLDQALVKLQQLKQLQATSTVDPGLQAQLTKLEQVLAQNPAGQFGGATQAMNAAVSPAQAIAAAWERAAAAARATATAAAGGGGSVTNQAFGGMMHLASGGAARGIDTIPAMLSPGEFVMNARSSRQFYSQLHAMNAGQSPAYRENGGSVTSIGDTNVSINVNGAGDPGLTGNEIVRRINRAQRQGINRIQ</sequence>
<dbReference type="KEGG" id="lpav:PLANPX_4074"/>
<dbReference type="RefSeq" id="WP_152100033.1">
    <property type="nucleotide sequence ID" value="NZ_AP021861.1"/>
</dbReference>
<feature type="domain" description="Phage tail tape measure protein" evidence="1">
    <location>
        <begin position="195"/>
        <end position="388"/>
    </location>
</feature>
<evidence type="ECO:0000313" key="3">
    <source>
        <dbReference type="Proteomes" id="UP000326837"/>
    </source>
</evidence>
<evidence type="ECO:0000259" key="1">
    <source>
        <dbReference type="Pfam" id="PF10145"/>
    </source>
</evidence>
<protein>
    <recommendedName>
        <fullName evidence="1">Phage tail tape measure protein domain-containing protein</fullName>
    </recommendedName>
</protein>
<organism evidence="2 3">
    <name type="scientific">Lacipirellula parvula</name>
    <dbReference type="NCBI Taxonomy" id="2650471"/>
    <lineage>
        <taxon>Bacteria</taxon>
        <taxon>Pseudomonadati</taxon>
        <taxon>Planctomycetota</taxon>
        <taxon>Planctomycetia</taxon>
        <taxon>Pirellulales</taxon>
        <taxon>Lacipirellulaceae</taxon>
        <taxon>Lacipirellula</taxon>
    </lineage>
</organism>
<dbReference type="Proteomes" id="UP000326837">
    <property type="component" value="Chromosome"/>
</dbReference>
<accession>A0A5K7XEL9</accession>
<dbReference type="Pfam" id="PF10145">
    <property type="entry name" value="PhageMin_Tail"/>
    <property type="match status" value="1"/>
</dbReference>
<dbReference type="AlphaFoldDB" id="A0A5K7XEL9"/>
<gene>
    <name evidence="2" type="ORF">PLANPX_4074</name>
</gene>
<name>A0A5K7XEL9_9BACT</name>
<proteinExistence type="predicted"/>
<evidence type="ECO:0000313" key="2">
    <source>
        <dbReference type="EMBL" id="BBO34462.1"/>
    </source>
</evidence>
<dbReference type="InterPro" id="IPR010090">
    <property type="entry name" value="Phage_tape_meas"/>
</dbReference>
<dbReference type="NCBIfam" id="TIGR01760">
    <property type="entry name" value="tape_meas_TP901"/>
    <property type="match status" value="1"/>
</dbReference>